<feature type="transmembrane region" description="Helical" evidence="1">
    <location>
        <begin position="100"/>
        <end position="124"/>
    </location>
</feature>
<feature type="transmembrane region" description="Helical" evidence="1">
    <location>
        <begin position="475"/>
        <end position="493"/>
    </location>
</feature>
<gene>
    <name evidence="2" type="ORF">SAMN04487931_10257</name>
</gene>
<organism evidence="2 3">
    <name type="scientific">Desulfobacula phenolica</name>
    <dbReference type="NCBI Taxonomy" id="90732"/>
    <lineage>
        <taxon>Bacteria</taxon>
        <taxon>Pseudomonadati</taxon>
        <taxon>Thermodesulfobacteriota</taxon>
        <taxon>Desulfobacteria</taxon>
        <taxon>Desulfobacterales</taxon>
        <taxon>Desulfobacteraceae</taxon>
        <taxon>Desulfobacula</taxon>
    </lineage>
</organism>
<feature type="transmembrane region" description="Helical" evidence="1">
    <location>
        <begin position="7"/>
        <end position="32"/>
    </location>
</feature>
<feature type="transmembrane region" description="Helical" evidence="1">
    <location>
        <begin position="376"/>
        <end position="394"/>
    </location>
</feature>
<feature type="transmembrane region" description="Helical" evidence="1">
    <location>
        <begin position="130"/>
        <end position="149"/>
    </location>
</feature>
<feature type="transmembrane region" description="Helical" evidence="1">
    <location>
        <begin position="201"/>
        <end position="225"/>
    </location>
</feature>
<reference evidence="3" key="1">
    <citation type="submission" date="2016-10" db="EMBL/GenBank/DDBJ databases">
        <authorList>
            <person name="Varghese N."/>
            <person name="Submissions S."/>
        </authorList>
    </citation>
    <scope>NUCLEOTIDE SEQUENCE [LARGE SCALE GENOMIC DNA]</scope>
    <source>
        <strain evidence="3">DSM 3384</strain>
    </source>
</reference>
<keyword evidence="1" id="KW-1133">Transmembrane helix</keyword>
<evidence type="ECO:0000256" key="1">
    <source>
        <dbReference type="SAM" id="Phobius"/>
    </source>
</evidence>
<protein>
    <submittedName>
        <fullName evidence="2">Uncharacterized protein</fullName>
    </submittedName>
</protein>
<dbReference type="EMBL" id="FNLL01000002">
    <property type="protein sequence ID" value="SDT85602.1"/>
    <property type="molecule type" value="Genomic_DNA"/>
</dbReference>
<keyword evidence="1" id="KW-0812">Transmembrane</keyword>
<name>A0A1H2DRU9_9BACT</name>
<keyword evidence="3" id="KW-1185">Reference proteome</keyword>
<dbReference type="AlphaFoldDB" id="A0A1H2DRU9"/>
<feature type="transmembrane region" description="Helical" evidence="1">
    <location>
        <begin position="424"/>
        <end position="445"/>
    </location>
</feature>
<feature type="transmembrane region" description="Helical" evidence="1">
    <location>
        <begin position="288"/>
        <end position="308"/>
    </location>
</feature>
<sequence length="531" mass="61139">MTELLIVAIIIMLVVVLVSCIAVLFINITYAYGDACALFSLVGNIRYFSIIDRCYATVSTMEIENSLIPISVLYNTPYVLFLNIIKWIPPKRRLRGSQIVNLFFFFLYLASFFYLTRIICLSLSLNTHTTFLICFIFTLLLSIRTKILFMCLLPQAEMINYWLFNVALILVHKIFLAQVQWSVFLLGAVCGLMLRNKGTDIVFLLVVFFCLLVSGGGTSMVFLYFGGLSFVSLDSIFWIIRGHSFNEYLKNIIINDVPGSEKRSIKKYIRLLLSGCVAMLRLHRPDSLWPSLGSALIVGILSTVYLMYMKVVSGSLMVIILFIPSYLIASSFIRRININDQNGYYFGRRQLYIIFPLLMVLNTVAFSILWNEGQTGFIYIYVFWAVCYFLYQFYRVLHYHFSDSITETGFYTYKKEIEPFRKDLADFLNSLTGSAVIMGFCLMWGEAYNYFDYSPEKKCISVQNPVSDKDVRKLINFYNITHIVITPISFFVGPNCSLKDKTLSPVLKDILIKEEITPELTIYKVRETAIQ</sequence>
<evidence type="ECO:0000313" key="2">
    <source>
        <dbReference type="EMBL" id="SDT85602.1"/>
    </source>
</evidence>
<feature type="transmembrane region" description="Helical" evidence="1">
    <location>
        <begin position="353"/>
        <end position="370"/>
    </location>
</feature>
<proteinExistence type="predicted"/>
<feature type="transmembrane region" description="Helical" evidence="1">
    <location>
        <begin position="161"/>
        <end position="181"/>
    </location>
</feature>
<keyword evidence="1" id="KW-0472">Membrane</keyword>
<dbReference type="Proteomes" id="UP000199608">
    <property type="component" value="Unassembled WGS sequence"/>
</dbReference>
<feature type="transmembrane region" description="Helical" evidence="1">
    <location>
        <begin position="67"/>
        <end position="88"/>
    </location>
</feature>
<feature type="transmembrane region" description="Helical" evidence="1">
    <location>
        <begin position="314"/>
        <end position="333"/>
    </location>
</feature>
<accession>A0A1H2DRU9</accession>
<evidence type="ECO:0000313" key="3">
    <source>
        <dbReference type="Proteomes" id="UP000199608"/>
    </source>
</evidence>